<organism evidence="9 10">
    <name type="scientific">Microbispora catharanthi</name>
    <dbReference type="NCBI Taxonomy" id="1712871"/>
    <lineage>
        <taxon>Bacteria</taxon>
        <taxon>Bacillati</taxon>
        <taxon>Actinomycetota</taxon>
        <taxon>Actinomycetes</taxon>
        <taxon>Streptosporangiales</taxon>
        <taxon>Streptosporangiaceae</taxon>
        <taxon>Microbispora</taxon>
    </lineage>
</organism>
<dbReference type="Pfam" id="PF00005">
    <property type="entry name" value="ABC_tran"/>
    <property type="match status" value="1"/>
</dbReference>
<keyword evidence="3" id="KW-0813">Transport</keyword>
<dbReference type="RefSeq" id="WP_139580557.1">
    <property type="nucleotide sequence ID" value="NZ_VDMA02000038.1"/>
</dbReference>
<dbReference type="InterPro" id="IPR050763">
    <property type="entry name" value="ABC_transporter_ATP-binding"/>
</dbReference>
<name>A0A5N6B2T3_9ACTN</name>
<keyword evidence="6" id="KW-0046">Antibiotic resistance</keyword>
<evidence type="ECO:0000259" key="8">
    <source>
        <dbReference type="PROSITE" id="PS50893"/>
    </source>
</evidence>
<evidence type="ECO:0000256" key="7">
    <source>
        <dbReference type="SAM" id="MobiDB-lite"/>
    </source>
</evidence>
<dbReference type="GO" id="GO:0046677">
    <property type="term" value="P:response to antibiotic"/>
    <property type="evidence" value="ECO:0007669"/>
    <property type="project" value="UniProtKB-KW"/>
</dbReference>
<evidence type="ECO:0000256" key="6">
    <source>
        <dbReference type="ARBA" id="ARBA00023251"/>
    </source>
</evidence>
<dbReference type="InterPro" id="IPR027417">
    <property type="entry name" value="P-loop_NTPase"/>
</dbReference>
<dbReference type="SUPFAM" id="SSF52540">
    <property type="entry name" value="P-loop containing nucleoside triphosphate hydrolases"/>
    <property type="match status" value="1"/>
</dbReference>
<dbReference type="InterPro" id="IPR017871">
    <property type="entry name" value="ABC_transporter-like_CS"/>
</dbReference>
<keyword evidence="5 9" id="KW-0067">ATP-binding</keyword>
<proteinExistence type="inferred from homology"/>
<evidence type="ECO:0000256" key="1">
    <source>
        <dbReference type="ARBA" id="ARBA00004202"/>
    </source>
</evidence>
<dbReference type="InterPro" id="IPR003439">
    <property type="entry name" value="ABC_transporter-like_ATP-bd"/>
</dbReference>
<dbReference type="Proteomes" id="UP000313066">
    <property type="component" value="Unassembled WGS sequence"/>
</dbReference>
<dbReference type="GO" id="GO:0016887">
    <property type="term" value="F:ATP hydrolysis activity"/>
    <property type="evidence" value="ECO:0007669"/>
    <property type="project" value="InterPro"/>
</dbReference>
<gene>
    <name evidence="9" type="ORF">FH610_040560</name>
</gene>
<evidence type="ECO:0000313" key="9">
    <source>
        <dbReference type="EMBL" id="KAB8174520.1"/>
    </source>
</evidence>
<dbReference type="EMBL" id="VDMA02000038">
    <property type="protein sequence ID" value="KAB8174520.1"/>
    <property type="molecule type" value="Genomic_DNA"/>
</dbReference>
<dbReference type="PANTHER" id="PTHR42711">
    <property type="entry name" value="ABC TRANSPORTER ATP-BINDING PROTEIN"/>
    <property type="match status" value="1"/>
</dbReference>
<feature type="domain" description="ABC transporter" evidence="8">
    <location>
        <begin position="5"/>
        <end position="231"/>
    </location>
</feature>
<keyword evidence="10" id="KW-1185">Reference proteome</keyword>
<evidence type="ECO:0000256" key="5">
    <source>
        <dbReference type="ARBA" id="ARBA00022840"/>
    </source>
</evidence>
<dbReference type="PROSITE" id="PS50893">
    <property type="entry name" value="ABC_TRANSPORTER_2"/>
    <property type="match status" value="1"/>
</dbReference>
<evidence type="ECO:0000313" key="10">
    <source>
        <dbReference type="Proteomes" id="UP000313066"/>
    </source>
</evidence>
<feature type="region of interest" description="Disordered" evidence="7">
    <location>
        <begin position="294"/>
        <end position="354"/>
    </location>
</feature>
<comment type="caution">
    <text evidence="9">The sequence shown here is derived from an EMBL/GenBank/DDBJ whole genome shotgun (WGS) entry which is preliminary data.</text>
</comment>
<dbReference type="CDD" id="cd03230">
    <property type="entry name" value="ABC_DR_subfamily_A"/>
    <property type="match status" value="1"/>
</dbReference>
<feature type="compositionally biased region" description="Polar residues" evidence="7">
    <location>
        <begin position="300"/>
        <end position="337"/>
    </location>
</feature>
<accession>A0A5N6B2T3</accession>
<dbReference type="InterPro" id="IPR003593">
    <property type="entry name" value="AAA+_ATPase"/>
</dbReference>
<comment type="similarity">
    <text evidence="2">Belongs to the ABC transporter superfamily.</text>
</comment>
<dbReference type="PROSITE" id="PS00211">
    <property type="entry name" value="ABC_TRANSPORTER_1"/>
    <property type="match status" value="1"/>
</dbReference>
<sequence length="354" mass="37834">MTDAISVAGLVKTFGPTKALDGLDLVVRTGEVHGFLGPNGAGKSTTIRILLGMMRADAGVARLLGGDPWADATALHRRLAYVPGDVVLWPGLTGGEVIDLLGRMRGGLNERRRTDLLERFDLDPRKKGRAYSKGNRQKVALVAALASDVELLLLDEPTSGLDPLMEEAFREAVREEQRRGDRTVLLSSHILSEVEALCDRVTITRDGRTVETGTLAELRHLTRTTIEAELAGPADGLAALPGVHDLLVQDGRVRFDIDAAALDPALRHLTAAGLRSLVSRPPTLEELFLRHYSSRPAPHDSSTPAPHDSSTPAPHDSSTPAPHDSSTPAPHVSSTPAAQDPSRPAAQDAPEATR</sequence>
<reference evidence="9 10" key="1">
    <citation type="submission" date="2019-10" db="EMBL/GenBank/DDBJ databases">
        <title>Nonomuraea sp. nov., isolated from Phyllanthus amarus.</title>
        <authorList>
            <person name="Klykleung N."/>
            <person name="Tanasupawat S."/>
        </authorList>
    </citation>
    <scope>NUCLEOTIDE SEQUENCE [LARGE SCALE GENOMIC DNA]</scope>
    <source>
        <strain evidence="9 10">CR1-09</strain>
    </source>
</reference>
<protein>
    <submittedName>
        <fullName evidence="9">ATP-binding cassette domain-containing protein</fullName>
    </submittedName>
</protein>
<dbReference type="GO" id="GO:0005886">
    <property type="term" value="C:plasma membrane"/>
    <property type="evidence" value="ECO:0007669"/>
    <property type="project" value="UniProtKB-SubCell"/>
</dbReference>
<dbReference type="PANTHER" id="PTHR42711:SF5">
    <property type="entry name" value="ABC TRANSPORTER ATP-BINDING PROTEIN NATA"/>
    <property type="match status" value="1"/>
</dbReference>
<evidence type="ECO:0000256" key="4">
    <source>
        <dbReference type="ARBA" id="ARBA00022741"/>
    </source>
</evidence>
<evidence type="ECO:0000256" key="3">
    <source>
        <dbReference type="ARBA" id="ARBA00022448"/>
    </source>
</evidence>
<comment type="subcellular location">
    <subcellularLocation>
        <location evidence="1">Cell membrane</location>
        <topology evidence="1">Peripheral membrane protein</topology>
    </subcellularLocation>
</comment>
<dbReference type="Gene3D" id="3.40.50.300">
    <property type="entry name" value="P-loop containing nucleotide triphosphate hydrolases"/>
    <property type="match status" value="1"/>
</dbReference>
<evidence type="ECO:0000256" key="2">
    <source>
        <dbReference type="ARBA" id="ARBA00005417"/>
    </source>
</evidence>
<dbReference type="GO" id="GO:0005524">
    <property type="term" value="F:ATP binding"/>
    <property type="evidence" value="ECO:0007669"/>
    <property type="project" value="UniProtKB-KW"/>
</dbReference>
<dbReference type="AlphaFoldDB" id="A0A5N6B2T3"/>
<dbReference type="SMART" id="SM00382">
    <property type="entry name" value="AAA"/>
    <property type="match status" value="1"/>
</dbReference>
<keyword evidence="4" id="KW-0547">Nucleotide-binding</keyword>